<evidence type="ECO:0000256" key="5">
    <source>
        <dbReference type="SAM" id="Phobius"/>
    </source>
</evidence>
<dbReference type="GO" id="GO:0016020">
    <property type="term" value="C:membrane"/>
    <property type="evidence" value="ECO:0007669"/>
    <property type="project" value="UniProtKB-SubCell"/>
</dbReference>
<accession>A0A094WJ67</accession>
<dbReference type="NCBIfam" id="TIGR01592">
    <property type="entry name" value="holin_SPP1"/>
    <property type="match status" value="1"/>
</dbReference>
<reference evidence="6 7" key="1">
    <citation type="journal article" date="2014" name="Genome Announc.">
        <title>Draft Genome Sequence of Bacillus alcalophilus AV1934, a Classic Alkaliphile Isolated from Human Feces in 1934.</title>
        <authorList>
            <person name="Attie O."/>
            <person name="Jayaprakash A."/>
            <person name="Shah H."/>
            <person name="Paulsen I.T."/>
            <person name="Morino M."/>
            <person name="Takahashi Y."/>
            <person name="Narumi I."/>
            <person name="Sachidanandam R."/>
            <person name="Satoh K."/>
            <person name="Ito M."/>
            <person name="Krulwich T.A."/>
        </authorList>
    </citation>
    <scope>NUCLEOTIDE SEQUENCE [LARGE SCALE GENOMIC DNA]</scope>
    <source>
        <strain evidence="6 7">AV1934</strain>
    </source>
</reference>
<evidence type="ECO:0000256" key="4">
    <source>
        <dbReference type="ARBA" id="ARBA00023136"/>
    </source>
</evidence>
<feature type="transmembrane region" description="Helical" evidence="5">
    <location>
        <begin position="44"/>
        <end position="63"/>
    </location>
</feature>
<comment type="caution">
    <text evidence="6">The sequence shown here is derived from an EMBL/GenBank/DDBJ whole genome shotgun (WGS) entry which is preliminary data.</text>
</comment>
<dbReference type="STRING" id="1218173.BALCAV_0213785"/>
<keyword evidence="2 5" id="KW-0812">Transmembrane</keyword>
<dbReference type="eggNOG" id="ENOG5033B7V">
    <property type="taxonomic scope" value="Bacteria"/>
</dbReference>
<keyword evidence="3 5" id="KW-1133">Transmembrane helix</keyword>
<organism evidence="6 7">
    <name type="scientific">Alkalihalobacillus alcalophilus ATCC 27647 = CGMCC 1.3604</name>
    <dbReference type="NCBI Taxonomy" id="1218173"/>
    <lineage>
        <taxon>Bacteria</taxon>
        <taxon>Bacillati</taxon>
        <taxon>Bacillota</taxon>
        <taxon>Bacilli</taxon>
        <taxon>Bacillales</taxon>
        <taxon>Bacillaceae</taxon>
        <taxon>Alkalihalobacillus</taxon>
    </lineage>
</organism>
<dbReference type="AlphaFoldDB" id="A0A094WJ67"/>
<dbReference type="Pfam" id="PF04688">
    <property type="entry name" value="Holin_SPP1"/>
    <property type="match status" value="1"/>
</dbReference>
<keyword evidence="4 5" id="KW-0472">Membrane</keyword>
<proteinExistence type="predicted"/>
<evidence type="ECO:0000313" key="7">
    <source>
        <dbReference type="Proteomes" id="UP000002754"/>
    </source>
</evidence>
<feature type="transmembrane region" description="Helical" evidence="5">
    <location>
        <begin position="7"/>
        <end position="28"/>
    </location>
</feature>
<name>A0A094WJ67_ALKAL</name>
<evidence type="ECO:0000256" key="3">
    <source>
        <dbReference type="ARBA" id="ARBA00022989"/>
    </source>
</evidence>
<evidence type="ECO:0000313" key="6">
    <source>
        <dbReference type="EMBL" id="KGA96881.1"/>
    </source>
</evidence>
<evidence type="ECO:0000256" key="1">
    <source>
        <dbReference type="ARBA" id="ARBA00004370"/>
    </source>
</evidence>
<gene>
    <name evidence="6" type="ORF">BALCAV_0213785</name>
</gene>
<keyword evidence="7" id="KW-1185">Reference proteome</keyword>
<comment type="subcellular location">
    <subcellularLocation>
        <location evidence="1">Membrane</location>
    </subcellularLocation>
</comment>
<dbReference type="Proteomes" id="UP000002754">
    <property type="component" value="Unassembled WGS sequence"/>
</dbReference>
<sequence length="88" mass="9703">MEMDKGTLIRTIVLILALANQIFAMFGIEKLPLDEAGVTNIVELGYLLFSAVLTIVAAMIAWFKNNYVTKTGKKQKETLKKAGLTKAK</sequence>
<dbReference type="InterPro" id="IPR006479">
    <property type="entry name" value="Holin"/>
</dbReference>
<dbReference type="EMBL" id="ALPT02000044">
    <property type="protein sequence ID" value="KGA96881.1"/>
    <property type="molecule type" value="Genomic_DNA"/>
</dbReference>
<evidence type="ECO:0000256" key="2">
    <source>
        <dbReference type="ARBA" id="ARBA00022692"/>
    </source>
</evidence>
<protein>
    <submittedName>
        <fullName evidence="6">Holin</fullName>
    </submittedName>
</protein>